<organism evidence="1 2">
    <name type="scientific">Meloidogyne enterolobii</name>
    <name type="common">Root-knot nematode worm</name>
    <name type="synonym">Meloidogyne mayaguensis</name>
    <dbReference type="NCBI Taxonomy" id="390850"/>
    <lineage>
        <taxon>Eukaryota</taxon>
        <taxon>Metazoa</taxon>
        <taxon>Ecdysozoa</taxon>
        <taxon>Nematoda</taxon>
        <taxon>Chromadorea</taxon>
        <taxon>Rhabditida</taxon>
        <taxon>Tylenchina</taxon>
        <taxon>Tylenchomorpha</taxon>
        <taxon>Tylenchoidea</taxon>
        <taxon>Meloidogynidae</taxon>
        <taxon>Meloidogyninae</taxon>
        <taxon>Meloidogyne</taxon>
    </lineage>
</organism>
<dbReference type="Proteomes" id="UP001497535">
    <property type="component" value="Unassembled WGS sequence"/>
</dbReference>
<accession>A0ACB0YB92</accession>
<gene>
    <name evidence="1" type="ORF">MENTE1834_LOCUS9924</name>
</gene>
<evidence type="ECO:0000313" key="2">
    <source>
        <dbReference type="Proteomes" id="UP001497535"/>
    </source>
</evidence>
<proteinExistence type="predicted"/>
<comment type="caution">
    <text evidence="1">The sequence shown here is derived from an EMBL/GenBank/DDBJ whole genome shotgun (WGS) entry which is preliminary data.</text>
</comment>
<keyword evidence="2" id="KW-1185">Reference proteome</keyword>
<dbReference type="EMBL" id="CAVMJV010000009">
    <property type="protein sequence ID" value="CAK5039411.1"/>
    <property type="molecule type" value="Genomic_DNA"/>
</dbReference>
<sequence length="90" mass="9877">MDNVLTLIELLKSFFVAIVFFFVVLAFFGVGVLFDDADVFVVDLLLLASAASFFFLCSLIKARTCSISSAVIEAKKINIKNIDVTQTFNG</sequence>
<protein>
    <submittedName>
        <fullName evidence="1">Uncharacterized protein</fullName>
    </submittedName>
</protein>
<reference evidence="1" key="1">
    <citation type="submission" date="2023-11" db="EMBL/GenBank/DDBJ databases">
        <authorList>
            <person name="Poullet M."/>
        </authorList>
    </citation>
    <scope>NUCLEOTIDE SEQUENCE</scope>
    <source>
        <strain evidence="1">E1834</strain>
    </source>
</reference>
<evidence type="ECO:0000313" key="1">
    <source>
        <dbReference type="EMBL" id="CAK5039411.1"/>
    </source>
</evidence>
<name>A0ACB0YB92_MELEN</name>